<proteinExistence type="inferred from homology"/>
<dbReference type="OrthoDB" id="9783154at2"/>
<comment type="cofactor">
    <cofactor evidence="1">
        <name>Ca(2+)</name>
        <dbReference type="ChEBI" id="CHEBI:29108"/>
    </cofactor>
</comment>
<evidence type="ECO:0000313" key="9">
    <source>
        <dbReference type="Proteomes" id="UP000319143"/>
    </source>
</evidence>
<dbReference type="Proteomes" id="UP000319143">
    <property type="component" value="Unassembled WGS sequence"/>
</dbReference>
<keyword evidence="5" id="KW-0378">Hydrolase</keyword>
<evidence type="ECO:0000313" key="8">
    <source>
        <dbReference type="EMBL" id="TWU32659.1"/>
    </source>
</evidence>
<comment type="similarity">
    <text evidence="2">Belongs to the sulfatase family.</text>
</comment>
<reference evidence="8 9" key="1">
    <citation type="submission" date="2019-02" db="EMBL/GenBank/DDBJ databases">
        <title>Deep-cultivation of Planctomycetes and their phenomic and genomic characterization uncovers novel biology.</title>
        <authorList>
            <person name="Wiegand S."/>
            <person name="Jogler M."/>
            <person name="Boedeker C."/>
            <person name="Pinto D."/>
            <person name="Vollmers J."/>
            <person name="Rivas-Marin E."/>
            <person name="Kohn T."/>
            <person name="Peeters S.H."/>
            <person name="Heuer A."/>
            <person name="Rast P."/>
            <person name="Oberbeckmann S."/>
            <person name="Bunk B."/>
            <person name="Jeske O."/>
            <person name="Meyerdierks A."/>
            <person name="Storesund J.E."/>
            <person name="Kallscheuer N."/>
            <person name="Luecker S."/>
            <person name="Lage O.M."/>
            <person name="Pohl T."/>
            <person name="Merkel B.J."/>
            <person name="Hornburger P."/>
            <person name="Mueller R.-W."/>
            <person name="Bruemmer F."/>
            <person name="Labrenz M."/>
            <person name="Spormann A.M."/>
            <person name="Op Den Camp H."/>
            <person name="Overmann J."/>
            <person name="Amann R."/>
            <person name="Jetten M.S.M."/>
            <person name="Mascher T."/>
            <person name="Medema M.H."/>
            <person name="Devos D.P."/>
            <person name="Kaster A.-K."/>
            <person name="Ovreas L."/>
            <person name="Rohde M."/>
            <person name="Galperin M.Y."/>
            <person name="Jogler C."/>
        </authorList>
    </citation>
    <scope>NUCLEOTIDE SEQUENCE [LARGE SCALE GENOMIC DNA]</scope>
    <source>
        <strain evidence="8 9">Poly41</strain>
    </source>
</reference>
<evidence type="ECO:0000256" key="5">
    <source>
        <dbReference type="ARBA" id="ARBA00022801"/>
    </source>
</evidence>
<evidence type="ECO:0000256" key="4">
    <source>
        <dbReference type="ARBA" id="ARBA00022729"/>
    </source>
</evidence>
<organism evidence="8 9">
    <name type="scientific">Novipirellula artificiosorum</name>
    <dbReference type="NCBI Taxonomy" id="2528016"/>
    <lineage>
        <taxon>Bacteria</taxon>
        <taxon>Pseudomonadati</taxon>
        <taxon>Planctomycetota</taxon>
        <taxon>Planctomycetia</taxon>
        <taxon>Pirellulales</taxon>
        <taxon>Pirellulaceae</taxon>
        <taxon>Novipirellula</taxon>
    </lineage>
</organism>
<accession>A0A5C6DCK1</accession>
<keyword evidence="9" id="KW-1185">Reference proteome</keyword>
<comment type="caution">
    <text evidence="8">The sequence shown here is derived from an EMBL/GenBank/DDBJ whole genome shotgun (WGS) entry which is preliminary data.</text>
</comment>
<dbReference type="GO" id="GO:0004065">
    <property type="term" value="F:arylsulfatase activity"/>
    <property type="evidence" value="ECO:0007669"/>
    <property type="project" value="TreeGrafter"/>
</dbReference>
<dbReference type="EMBL" id="SJPV01000012">
    <property type="protein sequence ID" value="TWU32659.1"/>
    <property type="molecule type" value="Genomic_DNA"/>
</dbReference>
<dbReference type="PANTHER" id="PTHR42693:SF42">
    <property type="entry name" value="ARYLSULFATASE G"/>
    <property type="match status" value="1"/>
</dbReference>
<evidence type="ECO:0000256" key="1">
    <source>
        <dbReference type="ARBA" id="ARBA00001913"/>
    </source>
</evidence>
<dbReference type="Gene3D" id="3.40.720.10">
    <property type="entry name" value="Alkaline Phosphatase, subunit A"/>
    <property type="match status" value="1"/>
</dbReference>
<sequence length="120" mass="13370">MHAIDIFPTLTKIAGIDKSQYAAIDGISLLPVLADGMALDRDRMFCHFPRSQTLAGTVGGSFIREGDYKLIRLWYGGEEGKHAYELYDLSNDIGEQTNLVQSLPDKVDAMSQALDQWHPQ</sequence>
<dbReference type="PANTHER" id="PTHR42693">
    <property type="entry name" value="ARYLSULFATASE FAMILY MEMBER"/>
    <property type="match status" value="1"/>
</dbReference>
<evidence type="ECO:0000256" key="2">
    <source>
        <dbReference type="ARBA" id="ARBA00008779"/>
    </source>
</evidence>
<keyword evidence="4" id="KW-0732">Signal</keyword>
<protein>
    <recommendedName>
        <fullName evidence="7">N-sulphoglucosamine sulphohydrolase C-terminal domain-containing protein</fullName>
    </recommendedName>
</protein>
<dbReference type="Gene3D" id="3.30.1120.10">
    <property type="match status" value="1"/>
</dbReference>
<gene>
    <name evidence="8" type="ORF">Poly41_56370</name>
</gene>
<evidence type="ECO:0000259" key="7">
    <source>
        <dbReference type="Pfam" id="PF16347"/>
    </source>
</evidence>
<keyword evidence="3" id="KW-0479">Metal-binding</keyword>
<feature type="domain" description="N-sulphoglucosamine sulphohydrolase C-terminal" evidence="7">
    <location>
        <begin position="3"/>
        <end position="102"/>
    </location>
</feature>
<evidence type="ECO:0000256" key="6">
    <source>
        <dbReference type="ARBA" id="ARBA00022837"/>
    </source>
</evidence>
<dbReference type="AlphaFoldDB" id="A0A5C6DCK1"/>
<dbReference type="InterPro" id="IPR050738">
    <property type="entry name" value="Sulfatase"/>
</dbReference>
<name>A0A5C6DCK1_9BACT</name>
<dbReference type="GO" id="GO:0046872">
    <property type="term" value="F:metal ion binding"/>
    <property type="evidence" value="ECO:0007669"/>
    <property type="project" value="UniProtKB-KW"/>
</dbReference>
<dbReference type="SUPFAM" id="SSF53649">
    <property type="entry name" value="Alkaline phosphatase-like"/>
    <property type="match status" value="1"/>
</dbReference>
<keyword evidence="6" id="KW-0106">Calcium</keyword>
<dbReference type="Pfam" id="PF16347">
    <property type="entry name" value="SGSH_C"/>
    <property type="match status" value="1"/>
</dbReference>
<evidence type="ECO:0000256" key="3">
    <source>
        <dbReference type="ARBA" id="ARBA00022723"/>
    </source>
</evidence>
<dbReference type="RefSeq" id="WP_146530392.1">
    <property type="nucleotide sequence ID" value="NZ_SJPV01000012.1"/>
</dbReference>
<dbReference type="InterPro" id="IPR017850">
    <property type="entry name" value="Alkaline_phosphatase_core_sf"/>
</dbReference>
<dbReference type="InterPro" id="IPR032506">
    <property type="entry name" value="SGSH_C"/>
</dbReference>